<protein>
    <recommendedName>
        <fullName evidence="2">DUF6868 domain-containing protein</fullName>
    </recommendedName>
</protein>
<keyword evidence="4" id="KW-1185">Reference proteome</keyword>
<reference evidence="3 4" key="1">
    <citation type="submission" date="2019-03" db="EMBL/GenBank/DDBJ databases">
        <title>Rhodobacteraceae bacterium SM1902, a new member of the family Rhodobacteraceae isolated from Yantai.</title>
        <authorList>
            <person name="Sun Y."/>
        </authorList>
    </citation>
    <scope>NUCLEOTIDE SEQUENCE [LARGE SCALE GENOMIC DNA]</scope>
    <source>
        <strain evidence="3 4">SM1902</strain>
    </source>
</reference>
<dbReference type="RefSeq" id="WP_133343438.1">
    <property type="nucleotide sequence ID" value="NZ_SMZO01000032.1"/>
</dbReference>
<keyword evidence="1" id="KW-1133">Transmembrane helix</keyword>
<name>A0A4R6APL4_9RHOB</name>
<dbReference type="Proteomes" id="UP000294562">
    <property type="component" value="Unassembled WGS sequence"/>
</dbReference>
<proteinExistence type="predicted"/>
<evidence type="ECO:0000256" key="1">
    <source>
        <dbReference type="SAM" id="Phobius"/>
    </source>
</evidence>
<accession>A0A4R6APL4</accession>
<sequence>MYIQDLTAVFGWMTVINGLIYAVAVLVIVFGREPMVRLHSGLLGLPHDELPRIYTDYLARYKIAILILNFAPWLALRIVG</sequence>
<feature type="transmembrane region" description="Helical" evidence="1">
    <location>
        <begin position="61"/>
        <end position="79"/>
    </location>
</feature>
<dbReference type="AlphaFoldDB" id="A0A4R6APL4"/>
<keyword evidence="1" id="KW-0472">Membrane</keyword>
<dbReference type="Pfam" id="PF21742">
    <property type="entry name" value="DUF6868"/>
    <property type="match status" value="1"/>
</dbReference>
<feature type="domain" description="DUF6868" evidence="2">
    <location>
        <begin position="1"/>
        <end position="79"/>
    </location>
</feature>
<organism evidence="3 4">
    <name type="scientific">Meridianimarinicoccus aquatilis</name>
    <dbReference type="NCBI Taxonomy" id="2552766"/>
    <lineage>
        <taxon>Bacteria</taxon>
        <taxon>Pseudomonadati</taxon>
        <taxon>Pseudomonadota</taxon>
        <taxon>Alphaproteobacteria</taxon>
        <taxon>Rhodobacterales</taxon>
        <taxon>Paracoccaceae</taxon>
        <taxon>Meridianimarinicoccus</taxon>
    </lineage>
</organism>
<dbReference type="OrthoDB" id="5918912at2"/>
<dbReference type="InterPro" id="IPR049220">
    <property type="entry name" value="DUF6868"/>
</dbReference>
<feature type="transmembrane region" description="Helical" evidence="1">
    <location>
        <begin position="6"/>
        <end position="30"/>
    </location>
</feature>
<dbReference type="EMBL" id="SMZO01000032">
    <property type="protein sequence ID" value="TDL86371.1"/>
    <property type="molecule type" value="Genomic_DNA"/>
</dbReference>
<gene>
    <name evidence="3" type="ORF">E2L05_13535</name>
</gene>
<comment type="caution">
    <text evidence="3">The sequence shown here is derived from an EMBL/GenBank/DDBJ whole genome shotgun (WGS) entry which is preliminary data.</text>
</comment>
<evidence type="ECO:0000313" key="4">
    <source>
        <dbReference type="Proteomes" id="UP000294562"/>
    </source>
</evidence>
<keyword evidence="1" id="KW-0812">Transmembrane</keyword>
<evidence type="ECO:0000313" key="3">
    <source>
        <dbReference type="EMBL" id="TDL86371.1"/>
    </source>
</evidence>
<evidence type="ECO:0000259" key="2">
    <source>
        <dbReference type="Pfam" id="PF21742"/>
    </source>
</evidence>